<dbReference type="Gene3D" id="3.30.700.10">
    <property type="entry name" value="Glycoprotein, Type 4 Pilin"/>
    <property type="match status" value="1"/>
</dbReference>
<keyword evidence="2" id="KW-0472">Membrane</keyword>
<dbReference type="InterPro" id="IPR045584">
    <property type="entry name" value="Pilin-like"/>
</dbReference>
<protein>
    <submittedName>
        <fullName evidence="3">Tfp pilus assembly protein FimT/FimU</fullName>
    </submittedName>
</protein>
<gene>
    <name evidence="3" type="ORF">ACG02S_20270</name>
</gene>
<dbReference type="SUPFAM" id="SSF54523">
    <property type="entry name" value="Pili subunits"/>
    <property type="match status" value="1"/>
</dbReference>
<feature type="region of interest" description="Disordered" evidence="1">
    <location>
        <begin position="37"/>
        <end position="70"/>
    </location>
</feature>
<comment type="caution">
    <text evidence="3">The sequence shown here is derived from an EMBL/GenBank/DDBJ whole genome shotgun (WGS) entry which is preliminary data.</text>
</comment>
<reference evidence="3 4" key="1">
    <citation type="submission" date="2024-09" db="EMBL/GenBank/DDBJ databases">
        <title>Novel species of the genus Pelomonas and Roseateles isolated from streams.</title>
        <authorList>
            <person name="Lu H."/>
        </authorList>
    </citation>
    <scope>NUCLEOTIDE SEQUENCE [LARGE SCALE GENOMIC DNA]</scope>
    <source>
        <strain evidence="3 4">DC23W</strain>
    </source>
</reference>
<proteinExistence type="predicted"/>
<evidence type="ECO:0000256" key="1">
    <source>
        <dbReference type="SAM" id="MobiDB-lite"/>
    </source>
</evidence>
<feature type="region of interest" description="Disordered" evidence="1">
    <location>
        <begin position="1"/>
        <end position="20"/>
    </location>
</feature>
<dbReference type="Proteomes" id="UP001606300">
    <property type="component" value="Unassembled WGS sequence"/>
</dbReference>
<keyword evidence="4" id="KW-1185">Reference proteome</keyword>
<evidence type="ECO:0000256" key="2">
    <source>
        <dbReference type="SAM" id="Phobius"/>
    </source>
</evidence>
<name>A0ABW7ERX8_9BURK</name>
<dbReference type="InterPro" id="IPR012902">
    <property type="entry name" value="N_methyl_site"/>
</dbReference>
<organism evidence="3 4">
    <name type="scientific">Pelomonas dachongensis</name>
    <dbReference type="NCBI Taxonomy" id="3299029"/>
    <lineage>
        <taxon>Bacteria</taxon>
        <taxon>Pseudomonadati</taxon>
        <taxon>Pseudomonadota</taxon>
        <taxon>Betaproteobacteria</taxon>
        <taxon>Burkholderiales</taxon>
        <taxon>Sphaerotilaceae</taxon>
        <taxon>Roseateles</taxon>
    </lineage>
</organism>
<sequence length="222" mass="23229">MVAPAARVVTPTSAPGNNVRPLVQPRVAERERVWSVPRGDGDARGACPAPTSPTGRLGSGPALGPRSTPCRRGSAGGFNAGFTLIELMVVVVLIAITSATISLALRDPNETQLQREAQRLAALLETARAESRTSGLAVRWVPKGSRSGEDFHFAGLPPTLQLPSRWLGDPVAVTIDNASAANPGLVLGPEPLIPAQRLQLQLGDQRVMLATDGLSAFDVVTP</sequence>
<dbReference type="Pfam" id="PF07963">
    <property type="entry name" value="N_methyl"/>
    <property type="match status" value="1"/>
</dbReference>
<evidence type="ECO:0000313" key="4">
    <source>
        <dbReference type="Proteomes" id="UP001606300"/>
    </source>
</evidence>
<feature type="transmembrane region" description="Helical" evidence="2">
    <location>
        <begin position="82"/>
        <end position="105"/>
    </location>
</feature>
<dbReference type="NCBIfam" id="TIGR02532">
    <property type="entry name" value="IV_pilin_GFxxxE"/>
    <property type="match status" value="1"/>
</dbReference>
<dbReference type="RefSeq" id="WP_394472300.1">
    <property type="nucleotide sequence ID" value="NZ_JBIGHY010000008.1"/>
</dbReference>
<keyword evidence="2" id="KW-0812">Transmembrane</keyword>
<keyword evidence="2" id="KW-1133">Transmembrane helix</keyword>
<accession>A0ABW7ERX8</accession>
<evidence type="ECO:0000313" key="3">
    <source>
        <dbReference type="EMBL" id="MFG6416235.1"/>
    </source>
</evidence>
<dbReference type="EMBL" id="JBIGHY010000008">
    <property type="protein sequence ID" value="MFG6416235.1"/>
    <property type="molecule type" value="Genomic_DNA"/>
</dbReference>